<evidence type="ECO:0000313" key="5">
    <source>
        <dbReference type="EMBL" id="ATV69445.1"/>
    </source>
</evidence>
<accession>A0A2D3PP15</accession>
<feature type="domain" description="Tyr recombinase" evidence="4">
    <location>
        <begin position="130"/>
        <end position="315"/>
    </location>
</feature>
<reference evidence="5 6" key="1">
    <citation type="submission" date="2017-11" db="EMBL/GenBank/DDBJ databases">
        <title>Genome sequencing of Fusobacterium periodonticum KCOM 2555.</title>
        <authorList>
            <person name="Kook J.-K."/>
            <person name="Park S.-N."/>
            <person name="Lim Y.K."/>
        </authorList>
    </citation>
    <scope>NUCLEOTIDE SEQUENCE [LARGE SCALE GENOMIC DNA]</scope>
    <source>
        <strain evidence="5 6">KCOM 2555</strain>
    </source>
</reference>
<dbReference type="Gene3D" id="1.10.443.10">
    <property type="entry name" value="Intergrase catalytic core"/>
    <property type="match status" value="1"/>
</dbReference>
<evidence type="ECO:0000256" key="3">
    <source>
        <dbReference type="ARBA" id="ARBA00023172"/>
    </source>
</evidence>
<evidence type="ECO:0000313" key="6">
    <source>
        <dbReference type="Proteomes" id="UP000230781"/>
    </source>
</evidence>
<gene>
    <name evidence="5" type="ORF">CTM98_01405</name>
</gene>
<evidence type="ECO:0000259" key="4">
    <source>
        <dbReference type="PROSITE" id="PS51898"/>
    </source>
</evidence>
<keyword evidence="2" id="KW-0238">DNA-binding</keyword>
<evidence type="ECO:0000256" key="1">
    <source>
        <dbReference type="ARBA" id="ARBA00008857"/>
    </source>
</evidence>
<protein>
    <submittedName>
        <fullName evidence="5">Integrase</fullName>
    </submittedName>
</protein>
<proteinExistence type="inferred from homology"/>
<dbReference type="GO" id="GO:0006310">
    <property type="term" value="P:DNA recombination"/>
    <property type="evidence" value="ECO:0007669"/>
    <property type="project" value="UniProtKB-KW"/>
</dbReference>
<dbReference type="InterPro" id="IPR002104">
    <property type="entry name" value="Integrase_catalytic"/>
</dbReference>
<name>A0A2D3PP15_9FUSO</name>
<keyword evidence="3" id="KW-0233">DNA recombination</keyword>
<dbReference type="PROSITE" id="PS51898">
    <property type="entry name" value="TYR_RECOMBINASE"/>
    <property type="match status" value="1"/>
</dbReference>
<dbReference type="InterPro" id="IPR050090">
    <property type="entry name" value="Tyrosine_recombinase_XerCD"/>
</dbReference>
<dbReference type="RefSeq" id="WP_100025806.1">
    <property type="nucleotide sequence ID" value="NZ_CAURXN010000028.1"/>
</dbReference>
<sequence length="324" mass="38829">MELKGWENLKKENVEIYTQYLNSCKSSNYETWGTTYFTYINNFKLFLIWFEENYKNRYLLSKDILIEMPQIIEEYRNHCRSIGNSKRTLMNKTTSISSFFLWCVRRNKCKFHPFDKKLDRLKFSEKDKIRKNYFLNTEQILTVRLFMKFQSKKYDIQDRILWELFLDSACRITAIQNLKLEQLRLEEGYFEGVKEKEGHIVSAFFFEKCKILLKEWIKFREDNGIDSEWIFITKYGSIYKKMSQGTIRNRVKKMGLILDIQDLYPHSLRKTSINLINNLAGLGVASSYANHTSSNVTSKHYLQKTNPMEVRNNIIQLRKKLGIF</sequence>
<dbReference type="GO" id="GO:0003677">
    <property type="term" value="F:DNA binding"/>
    <property type="evidence" value="ECO:0007669"/>
    <property type="project" value="UniProtKB-KW"/>
</dbReference>
<dbReference type="Proteomes" id="UP000230781">
    <property type="component" value="Chromosome"/>
</dbReference>
<dbReference type="InterPro" id="IPR013762">
    <property type="entry name" value="Integrase-like_cat_sf"/>
</dbReference>
<dbReference type="PANTHER" id="PTHR30349:SF41">
    <property type="entry name" value="INTEGRASE_RECOMBINASE PROTEIN MJ0367-RELATED"/>
    <property type="match status" value="1"/>
</dbReference>
<dbReference type="Gene3D" id="1.10.150.130">
    <property type="match status" value="1"/>
</dbReference>
<comment type="similarity">
    <text evidence="1">Belongs to the 'phage' integrase family.</text>
</comment>
<dbReference type="AlphaFoldDB" id="A0A2D3PP15"/>
<organism evidence="5 6">
    <name type="scientific">Fusobacterium pseudoperiodonticum</name>
    <dbReference type="NCBI Taxonomy" id="2663009"/>
    <lineage>
        <taxon>Bacteria</taxon>
        <taxon>Fusobacteriati</taxon>
        <taxon>Fusobacteriota</taxon>
        <taxon>Fusobacteriia</taxon>
        <taxon>Fusobacteriales</taxon>
        <taxon>Fusobacteriaceae</taxon>
        <taxon>Fusobacterium</taxon>
    </lineage>
</organism>
<dbReference type="GO" id="GO:0015074">
    <property type="term" value="P:DNA integration"/>
    <property type="evidence" value="ECO:0007669"/>
    <property type="project" value="InterPro"/>
</dbReference>
<dbReference type="EMBL" id="CP024704">
    <property type="protein sequence ID" value="ATV69445.1"/>
    <property type="molecule type" value="Genomic_DNA"/>
</dbReference>
<dbReference type="SUPFAM" id="SSF56349">
    <property type="entry name" value="DNA breaking-rejoining enzymes"/>
    <property type="match status" value="1"/>
</dbReference>
<dbReference type="Pfam" id="PF00589">
    <property type="entry name" value="Phage_integrase"/>
    <property type="match status" value="1"/>
</dbReference>
<dbReference type="InterPro" id="IPR010998">
    <property type="entry name" value="Integrase_recombinase_N"/>
</dbReference>
<dbReference type="CDD" id="cd00397">
    <property type="entry name" value="DNA_BRE_C"/>
    <property type="match status" value="1"/>
</dbReference>
<dbReference type="PANTHER" id="PTHR30349">
    <property type="entry name" value="PHAGE INTEGRASE-RELATED"/>
    <property type="match status" value="1"/>
</dbReference>
<evidence type="ECO:0000256" key="2">
    <source>
        <dbReference type="ARBA" id="ARBA00023125"/>
    </source>
</evidence>
<dbReference type="InterPro" id="IPR011010">
    <property type="entry name" value="DNA_brk_join_enz"/>
</dbReference>